<proteinExistence type="predicted"/>
<comment type="caution">
    <text evidence="1">The sequence shown here is derived from an EMBL/GenBank/DDBJ whole genome shotgun (WGS) entry which is preliminary data.</text>
</comment>
<evidence type="ECO:0000313" key="2">
    <source>
        <dbReference type="Proteomes" id="UP000823775"/>
    </source>
</evidence>
<reference evidence="1 2" key="1">
    <citation type="journal article" date="2021" name="BMC Genomics">
        <title>Datura genome reveals duplications of psychoactive alkaloid biosynthetic genes and high mutation rate following tissue culture.</title>
        <authorList>
            <person name="Rajewski A."/>
            <person name="Carter-House D."/>
            <person name="Stajich J."/>
            <person name="Litt A."/>
        </authorList>
    </citation>
    <scope>NUCLEOTIDE SEQUENCE [LARGE SCALE GENOMIC DNA]</scope>
    <source>
        <strain evidence="1">AR-01</strain>
    </source>
</reference>
<organism evidence="1 2">
    <name type="scientific">Datura stramonium</name>
    <name type="common">Jimsonweed</name>
    <name type="synonym">Common thornapple</name>
    <dbReference type="NCBI Taxonomy" id="4076"/>
    <lineage>
        <taxon>Eukaryota</taxon>
        <taxon>Viridiplantae</taxon>
        <taxon>Streptophyta</taxon>
        <taxon>Embryophyta</taxon>
        <taxon>Tracheophyta</taxon>
        <taxon>Spermatophyta</taxon>
        <taxon>Magnoliopsida</taxon>
        <taxon>eudicotyledons</taxon>
        <taxon>Gunneridae</taxon>
        <taxon>Pentapetalae</taxon>
        <taxon>asterids</taxon>
        <taxon>lamiids</taxon>
        <taxon>Solanales</taxon>
        <taxon>Solanaceae</taxon>
        <taxon>Solanoideae</taxon>
        <taxon>Datureae</taxon>
        <taxon>Datura</taxon>
    </lineage>
</organism>
<accession>A0ABS8RPW7</accession>
<evidence type="ECO:0000313" key="1">
    <source>
        <dbReference type="EMBL" id="MCD7448657.1"/>
    </source>
</evidence>
<keyword evidence="2" id="KW-1185">Reference proteome</keyword>
<protein>
    <submittedName>
        <fullName evidence="1">Uncharacterized protein</fullName>
    </submittedName>
</protein>
<name>A0ABS8RPW7_DATST</name>
<dbReference type="EMBL" id="JACEIK010000070">
    <property type="protein sequence ID" value="MCD7448657.1"/>
    <property type="molecule type" value="Genomic_DNA"/>
</dbReference>
<sequence length="105" mass="11968">MAASTLTFSGFSTVQTFPRIAAVENTKRVNFSIRSQVRRILREMKAVDKGEYGGEENREEIMVVENDSRELLGIWRQWKWKVMGGSGSQNQLLSRENGHSSLCLM</sequence>
<dbReference type="Proteomes" id="UP000823775">
    <property type="component" value="Unassembled WGS sequence"/>
</dbReference>
<gene>
    <name evidence="1" type="ORF">HAX54_045305</name>
</gene>